<dbReference type="EMBL" id="WIVV01000065">
    <property type="protein sequence ID" value="MQU43713.1"/>
    <property type="molecule type" value="Genomic_DNA"/>
</dbReference>
<comment type="caution">
    <text evidence="1">The sequence shown here is derived from an EMBL/GenBank/DDBJ whole genome shotgun (WGS) entry which is preliminary data.</text>
</comment>
<feature type="non-terminal residue" evidence="1">
    <location>
        <position position="1"/>
    </location>
</feature>
<dbReference type="Proteomes" id="UP000466863">
    <property type="component" value="Unassembled WGS sequence"/>
</dbReference>
<accession>A0A6I1WSH8</accession>
<gene>
    <name evidence="1" type="ORF">GHO28_14555</name>
</gene>
<protein>
    <submittedName>
        <fullName evidence="1">IS30 family transposase</fullName>
    </submittedName>
</protein>
<dbReference type="AlphaFoldDB" id="A0A6I1WSH8"/>
<name>A0A6I1WSH8_9PSED</name>
<sequence length="36" mass="4161">DLLNTRPRQTLGWKFPVEVLVDHLQLSATNKLETIN</sequence>
<reference evidence="1 2" key="1">
    <citation type="submission" date="2019-10" db="EMBL/GenBank/DDBJ databases">
        <title>Evaluation of single-gene subtyping targets for Pseudomonas.</title>
        <authorList>
            <person name="Reichler S.J."/>
            <person name="Orsi R.H."/>
            <person name="Wiedmann M."/>
            <person name="Martin N.H."/>
            <person name="Murphy S.I."/>
        </authorList>
    </citation>
    <scope>NUCLEOTIDE SEQUENCE [LARGE SCALE GENOMIC DNA]</scope>
    <source>
        <strain evidence="1 2">FSL R10-1876</strain>
    </source>
</reference>
<organism evidence="1 2">
    <name type="scientific">Pseudomonas helleri</name>
    <dbReference type="NCBI Taxonomy" id="1608996"/>
    <lineage>
        <taxon>Bacteria</taxon>
        <taxon>Pseudomonadati</taxon>
        <taxon>Pseudomonadota</taxon>
        <taxon>Gammaproteobacteria</taxon>
        <taxon>Pseudomonadales</taxon>
        <taxon>Pseudomonadaceae</taxon>
        <taxon>Pseudomonas</taxon>
    </lineage>
</organism>
<proteinExistence type="predicted"/>
<evidence type="ECO:0000313" key="1">
    <source>
        <dbReference type="EMBL" id="MQU43713.1"/>
    </source>
</evidence>
<evidence type="ECO:0000313" key="2">
    <source>
        <dbReference type="Proteomes" id="UP000466863"/>
    </source>
</evidence>